<evidence type="ECO:0000256" key="1">
    <source>
        <dbReference type="SAM" id="SignalP"/>
    </source>
</evidence>
<accession>A0A5D2LKL8</accession>
<gene>
    <name evidence="2" type="ORF">ES332_D03G046800v1</name>
</gene>
<dbReference type="EMBL" id="CM017625">
    <property type="protein sequence ID" value="TYH79204.1"/>
    <property type="molecule type" value="Genomic_DNA"/>
</dbReference>
<feature type="chain" id="PRO_5022952135" evidence="1">
    <location>
        <begin position="23"/>
        <end position="45"/>
    </location>
</feature>
<keyword evidence="1" id="KW-0732">Signal</keyword>
<reference evidence="2 3" key="1">
    <citation type="submission" date="2019-07" db="EMBL/GenBank/DDBJ databases">
        <title>WGS assembly of Gossypium tomentosum.</title>
        <authorList>
            <person name="Chen Z.J."/>
            <person name="Sreedasyam A."/>
            <person name="Ando A."/>
            <person name="Song Q."/>
            <person name="De L."/>
            <person name="Hulse-Kemp A."/>
            <person name="Ding M."/>
            <person name="Ye W."/>
            <person name="Kirkbride R."/>
            <person name="Jenkins J."/>
            <person name="Plott C."/>
            <person name="Lovell J."/>
            <person name="Lin Y.-M."/>
            <person name="Vaughn R."/>
            <person name="Liu B."/>
            <person name="Li W."/>
            <person name="Simpson S."/>
            <person name="Scheffler B."/>
            <person name="Saski C."/>
            <person name="Grover C."/>
            <person name="Hu G."/>
            <person name="Conover J."/>
            <person name="Carlson J."/>
            <person name="Shu S."/>
            <person name="Boston L."/>
            <person name="Williams M."/>
            <person name="Peterson D."/>
            <person name="Mcgee K."/>
            <person name="Jones D."/>
            <person name="Wendel J."/>
            <person name="Stelly D."/>
            <person name="Grimwood J."/>
            <person name="Schmutz J."/>
        </authorList>
    </citation>
    <scope>NUCLEOTIDE SEQUENCE [LARGE SCALE GENOMIC DNA]</scope>
    <source>
        <strain evidence="2">7179.01</strain>
    </source>
</reference>
<name>A0A5D2LKL8_GOSTO</name>
<feature type="signal peptide" evidence="1">
    <location>
        <begin position="1"/>
        <end position="22"/>
    </location>
</feature>
<organism evidence="2 3">
    <name type="scientific">Gossypium tomentosum</name>
    <name type="common">Hawaiian cotton</name>
    <name type="synonym">Gossypium sandvicense</name>
    <dbReference type="NCBI Taxonomy" id="34277"/>
    <lineage>
        <taxon>Eukaryota</taxon>
        <taxon>Viridiplantae</taxon>
        <taxon>Streptophyta</taxon>
        <taxon>Embryophyta</taxon>
        <taxon>Tracheophyta</taxon>
        <taxon>Spermatophyta</taxon>
        <taxon>Magnoliopsida</taxon>
        <taxon>eudicotyledons</taxon>
        <taxon>Gunneridae</taxon>
        <taxon>Pentapetalae</taxon>
        <taxon>rosids</taxon>
        <taxon>malvids</taxon>
        <taxon>Malvales</taxon>
        <taxon>Malvaceae</taxon>
        <taxon>Malvoideae</taxon>
        <taxon>Gossypium</taxon>
    </lineage>
</organism>
<dbReference type="AlphaFoldDB" id="A0A5D2LKL8"/>
<evidence type="ECO:0000313" key="2">
    <source>
        <dbReference type="EMBL" id="TYH79204.1"/>
    </source>
</evidence>
<protein>
    <submittedName>
        <fullName evidence="2">Uncharacterized protein</fullName>
    </submittedName>
</protein>
<dbReference type="Proteomes" id="UP000322667">
    <property type="component" value="Chromosome D03"/>
</dbReference>
<sequence length="45" mass="5552">MGLRILDWFLYLFYLDFNRARANCTYYNNNFFSVYPIILKKALSY</sequence>
<proteinExistence type="predicted"/>
<evidence type="ECO:0000313" key="3">
    <source>
        <dbReference type="Proteomes" id="UP000322667"/>
    </source>
</evidence>
<keyword evidence="3" id="KW-1185">Reference proteome</keyword>